<keyword evidence="1 4" id="KW-0378">Hydrolase</keyword>
<evidence type="ECO:0000256" key="1">
    <source>
        <dbReference type="ARBA" id="ARBA00022801"/>
    </source>
</evidence>
<organism evidence="4 5">
    <name type="scientific">Devosia neptuniae</name>
    <dbReference type="NCBI Taxonomy" id="191302"/>
    <lineage>
        <taxon>Bacteria</taxon>
        <taxon>Pseudomonadati</taxon>
        <taxon>Pseudomonadota</taxon>
        <taxon>Alphaproteobacteria</taxon>
        <taxon>Hyphomicrobiales</taxon>
        <taxon>Devosiaceae</taxon>
        <taxon>Devosia</taxon>
    </lineage>
</organism>
<dbReference type="EMBL" id="CP104964">
    <property type="protein sequence ID" value="UXN68084.1"/>
    <property type="molecule type" value="Genomic_DNA"/>
</dbReference>
<gene>
    <name evidence="4" type="ORF">N8A98_00785</name>
</gene>
<geneLocation type="plasmid" evidence="4 5">
    <name>p_unnamed1</name>
</geneLocation>
<accession>A0ABY6C7G4</accession>
<evidence type="ECO:0000256" key="2">
    <source>
        <dbReference type="ARBA" id="ARBA00023295"/>
    </source>
</evidence>
<dbReference type="RefSeq" id="WP_262165716.1">
    <property type="nucleotide sequence ID" value="NZ_CP104964.1"/>
</dbReference>
<name>A0ABY6C7G4_9HYPH</name>
<dbReference type="InterPro" id="IPR036452">
    <property type="entry name" value="Ribo_hydro-like"/>
</dbReference>
<dbReference type="InterPro" id="IPR023186">
    <property type="entry name" value="IUNH"/>
</dbReference>
<sequence length="326" mass="35087">MTTLPHRIIIDCDPGHDDMAAILLAAWHDDIVIEAITSVCGNASVENTTNNALRIVEAFKLDVPVYRGAELPLLNRYEFPAEFHGPSGLDSAGVDLPQPTIRAESKHAVQAIIDLVDANPGEITVVVVGPMTNLALVLAMRPDLAGTIKQIVFMGGSATEGNITPAAEFNIWADAHAARMVFRSGVKLVMFGLNLTHQTLLRRSDIAAVRAAQPGDNAVPDIMDFYCGTYYRFAGQDKPGAPLHDPCAIAYLIQPDLFEIQQLPGDVIVGDDQSYGQTLIDIRPQDPAHDARKKNVGVAMKADAEGFAQLMTQALIWGAGRLSAQS</sequence>
<reference evidence="4 5" key="1">
    <citation type="submission" date="2022-09" db="EMBL/GenBank/DDBJ databases">
        <title>Interaction between co-microsymbionts with complementary sets of symbiotic genes in legume-rhizobium systems.</title>
        <authorList>
            <person name="Safronova V."/>
            <person name="Sazanova A."/>
            <person name="Afonin A."/>
            <person name="Chirak E."/>
        </authorList>
    </citation>
    <scope>NUCLEOTIDE SEQUENCE [LARGE SCALE GENOMIC DNA]</scope>
    <source>
        <strain evidence="4 5">A18/4-1</strain>
        <plasmid evidence="4 5">p_unnamed1</plasmid>
    </source>
</reference>
<dbReference type="SUPFAM" id="SSF53590">
    <property type="entry name" value="Nucleoside hydrolase"/>
    <property type="match status" value="1"/>
</dbReference>
<protein>
    <submittedName>
        <fullName evidence="4">Nucleoside hydrolase</fullName>
    </submittedName>
</protein>
<dbReference type="Gene3D" id="3.90.245.10">
    <property type="entry name" value="Ribonucleoside hydrolase-like"/>
    <property type="match status" value="1"/>
</dbReference>
<dbReference type="PANTHER" id="PTHR12304:SF4">
    <property type="entry name" value="URIDINE NUCLEOSIDASE"/>
    <property type="match status" value="1"/>
</dbReference>
<evidence type="ECO:0000313" key="4">
    <source>
        <dbReference type="EMBL" id="UXN68084.1"/>
    </source>
</evidence>
<feature type="domain" description="Inosine/uridine-preferring nucleoside hydrolase" evidence="3">
    <location>
        <begin position="8"/>
        <end position="308"/>
    </location>
</feature>
<evidence type="ECO:0000259" key="3">
    <source>
        <dbReference type="Pfam" id="PF01156"/>
    </source>
</evidence>
<keyword evidence="4" id="KW-0614">Plasmid</keyword>
<proteinExistence type="predicted"/>
<dbReference type="Proteomes" id="UP001061862">
    <property type="component" value="Plasmid p_unnamed1"/>
</dbReference>
<dbReference type="Pfam" id="PF01156">
    <property type="entry name" value="IU_nuc_hydro"/>
    <property type="match status" value="1"/>
</dbReference>
<dbReference type="GO" id="GO:0016787">
    <property type="term" value="F:hydrolase activity"/>
    <property type="evidence" value="ECO:0007669"/>
    <property type="project" value="UniProtKB-KW"/>
</dbReference>
<keyword evidence="5" id="KW-1185">Reference proteome</keyword>
<dbReference type="PANTHER" id="PTHR12304">
    <property type="entry name" value="INOSINE-URIDINE PREFERRING NUCLEOSIDE HYDROLASE"/>
    <property type="match status" value="1"/>
</dbReference>
<dbReference type="InterPro" id="IPR001910">
    <property type="entry name" value="Inosine/uridine_hydrolase_dom"/>
</dbReference>
<dbReference type="CDD" id="cd02651">
    <property type="entry name" value="nuc_hydro_IU_UC_XIUA"/>
    <property type="match status" value="1"/>
</dbReference>
<keyword evidence="2" id="KW-0326">Glycosidase</keyword>
<evidence type="ECO:0000313" key="5">
    <source>
        <dbReference type="Proteomes" id="UP001061862"/>
    </source>
</evidence>